<feature type="region of interest" description="Disordered" evidence="1">
    <location>
        <begin position="1"/>
        <end position="310"/>
    </location>
</feature>
<feature type="compositionally biased region" description="Polar residues" evidence="1">
    <location>
        <begin position="172"/>
        <end position="182"/>
    </location>
</feature>
<accession>M2LYE8</accession>
<feature type="compositionally biased region" description="Polar residues" evidence="1">
    <location>
        <begin position="207"/>
        <end position="219"/>
    </location>
</feature>
<dbReference type="GeneID" id="19111119"/>
<feature type="compositionally biased region" description="Polar residues" evidence="1">
    <location>
        <begin position="591"/>
        <end position="629"/>
    </location>
</feature>
<reference evidence="2 3" key="1">
    <citation type="journal article" date="2012" name="PLoS Pathog.">
        <title>Diverse lifestyles and strategies of plant pathogenesis encoded in the genomes of eighteen Dothideomycetes fungi.</title>
        <authorList>
            <person name="Ohm R.A."/>
            <person name="Feau N."/>
            <person name="Henrissat B."/>
            <person name="Schoch C.L."/>
            <person name="Horwitz B.A."/>
            <person name="Barry K.W."/>
            <person name="Condon B.J."/>
            <person name="Copeland A.C."/>
            <person name="Dhillon B."/>
            <person name="Glaser F."/>
            <person name="Hesse C.N."/>
            <person name="Kosti I."/>
            <person name="LaButti K."/>
            <person name="Lindquist E.A."/>
            <person name="Lucas S."/>
            <person name="Salamov A.A."/>
            <person name="Bradshaw R.E."/>
            <person name="Ciuffetti L."/>
            <person name="Hamelin R.C."/>
            <person name="Kema G.H.J."/>
            <person name="Lawrence C."/>
            <person name="Scott J.A."/>
            <person name="Spatafora J.W."/>
            <person name="Turgeon B.G."/>
            <person name="de Wit P.J.G.M."/>
            <person name="Zhong S."/>
            <person name="Goodwin S.B."/>
            <person name="Grigoriev I.V."/>
        </authorList>
    </citation>
    <scope>NUCLEOTIDE SEQUENCE [LARGE SCALE GENOMIC DNA]</scope>
    <source>
        <strain evidence="2 3">UAMH 10762</strain>
    </source>
</reference>
<feature type="compositionally biased region" description="Polar residues" evidence="1">
    <location>
        <begin position="301"/>
        <end position="310"/>
    </location>
</feature>
<gene>
    <name evidence="2" type="ORF">BAUCODRAFT_30132</name>
</gene>
<feature type="compositionally biased region" description="Basic and acidic residues" evidence="1">
    <location>
        <begin position="17"/>
        <end position="37"/>
    </location>
</feature>
<feature type="compositionally biased region" description="Polar residues" evidence="1">
    <location>
        <begin position="74"/>
        <end position="95"/>
    </location>
</feature>
<dbReference type="OrthoDB" id="5430106at2759"/>
<dbReference type="OMA" id="RQNTANN"/>
<feature type="compositionally biased region" description="Low complexity" evidence="1">
    <location>
        <begin position="541"/>
        <end position="552"/>
    </location>
</feature>
<protein>
    <submittedName>
        <fullName evidence="2">Uncharacterized protein</fullName>
    </submittedName>
</protein>
<dbReference type="KEGG" id="bcom:BAUCODRAFT_30132"/>
<proteinExistence type="predicted"/>
<dbReference type="EMBL" id="KB445551">
    <property type="protein sequence ID" value="EMC99737.1"/>
    <property type="molecule type" value="Genomic_DNA"/>
</dbReference>
<feature type="compositionally biased region" description="Low complexity" evidence="1">
    <location>
        <begin position="1"/>
        <end position="16"/>
    </location>
</feature>
<feature type="compositionally biased region" description="Low complexity" evidence="1">
    <location>
        <begin position="414"/>
        <end position="430"/>
    </location>
</feature>
<name>M2LYE8_BAUPA</name>
<dbReference type="RefSeq" id="XP_007672949.1">
    <property type="nucleotide sequence ID" value="XM_007674759.1"/>
</dbReference>
<dbReference type="AlphaFoldDB" id="M2LYE8"/>
<evidence type="ECO:0000256" key="1">
    <source>
        <dbReference type="SAM" id="MobiDB-lite"/>
    </source>
</evidence>
<evidence type="ECO:0000313" key="2">
    <source>
        <dbReference type="EMBL" id="EMC99737.1"/>
    </source>
</evidence>
<sequence>MGRQAAATAAHAQGVQHAEDERKHHTRNRSHEGDTEIRLPGSLDEQDRPPIRRNMTAYELPRNRSGTKLKKNFSHGQLTRLQSGKNLAGMTSSHQKPPPSPGLKGKKSKRKSVELDLHEQEVELLRQQQEQKANAAPKRVGFAVGSAEETSDDNAAPQMDGSGMQEDEWTEESASASPYSTRQHSRRTSVVVDKPPDEPSTRKPQHPSVSLHTTETTQPREAVEEVQQSRPEADRTPAASEEDTDESDVISPHTLEPSQMRELVLPHEPLPPSLQPEPQSTMQPKSQTRSPVHAAKDHPNPTVQRLTSAQLPAPALVSSISALDDVHSSRGSPAPSLRSSRSIVGQDGAHDQPSEESELVSRFLPSASHPSTGSGSNTAAMSTPKTGSFQSNNMPEREPAAEGVRSTDTSYHAGPVSPGSTISGSSGAATPALGRSRIELRMMHDKALADREAAAERQPLVPHHIYDRRNETLKSYLNLAALGGDGRGGLNAHTGLSLGPEIFQGRFKAVNTELKVVQKFRDPIAESLERLQKCRGPRLFQKQSPQKQLQQQHTALKQSKSAITLPSRSRPSRETSKLSTSASPPKFVPQSGPQAKSASPQKPADPSSSTGSVRVQTTIEQSSRPSSQRKPGKRGVSFAGVESDPKRDSTEEQTEQRKDQSNVDEHLSPDMIARRLWESV</sequence>
<feature type="compositionally biased region" description="Basic and acidic residues" evidence="1">
    <location>
        <begin position="111"/>
        <end position="124"/>
    </location>
</feature>
<dbReference type="HOGENOM" id="CLU_359419_0_0_1"/>
<feature type="region of interest" description="Disordered" evidence="1">
    <location>
        <begin position="536"/>
        <end position="680"/>
    </location>
</feature>
<feature type="region of interest" description="Disordered" evidence="1">
    <location>
        <begin position="323"/>
        <end position="430"/>
    </location>
</feature>
<feature type="compositionally biased region" description="Polar residues" evidence="1">
    <location>
        <begin position="368"/>
        <end position="394"/>
    </location>
</feature>
<keyword evidence="3" id="KW-1185">Reference proteome</keyword>
<evidence type="ECO:0000313" key="3">
    <source>
        <dbReference type="Proteomes" id="UP000011761"/>
    </source>
</evidence>
<feature type="compositionally biased region" description="Basic and acidic residues" evidence="1">
    <location>
        <begin position="643"/>
        <end position="680"/>
    </location>
</feature>
<organism evidence="2 3">
    <name type="scientific">Baudoinia panamericana (strain UAMH 10762)</name>
    <name type="common">Angels' share fungus</name>
    <name type="synonym">Baudoinia compniacensis (strain UAMH 10762)</name>
    <dbReference type="NCBI Taxonomy" id="717646"/>
    <lineage>
        <taxon>Eukaryota</taxon>
        <taxon>Fungi</taxon>
        <taxon>Dikarya</taxon>
        <taxon>Ascomycota</taxon>
        <taxon>Pezizomycotina</taxon>
        <taxon>Dothideomycetes</taxon>
        <taxon>Dothideomycetidae</taxon>
        <taxon>Mycosphaerellales</taxon>
        <taxon>Teratosphaeriaceae</taxon>
        <taxon>Baudoinia</taxon>
    </lineage>
</organism>
<dbReference type="Proteomes" id="UP000011761">
    <property type="component" value="Unassembled WGS sequence"/>
</dbReference>
<feature type="compositionally biased region" description="Polar residues" evidence="1">
    <location>
        <begin position="281"/>
        <end position="290"/>
    </location>
</feature>
<dbReference type="STRING" id="717646.M2LYE8"/>
<feature type="compositionally biased region" description="Polar residues" evidence="1">
    <location>
        <begin position="553"/>
        <end position="569"/>
    </location>
</feature>
<dbReference type="eggNOG" id="ENOG502QSCZ">
    <property type="taxonomic scope" value="Eukaryota"/>
</dbReference>